<reference evidence="1 2" key="1">
    <citation type="submission" date="2007-06" db="EMBL/GenBank/DDBJ databases">
        <authorList>
            <person name="Shimkets L."/>
            <person name="Ferriera S."/>
            <person name="Johnson J."/>
            <person name="Kravitz S."/>
            <person name="Beeson K."/>
            <person name="Sutton G."/>
            <person name="Rogers Y.-H."/>
            <person name="Friedman R."/>
            <person name="Frazier M."/>
            <person name="Venter J.C."/>
        </authorList>
    </citation>
    <scope>NUCLEOTIDE SEQUENCE [LARGE SCALE GENOMIC DNA]</scope>
    <source>
        <strain evidence="1 2">SIR-1</strain>
    </source>
</reference>
<comment type="caution">
    <text evidence="1">The sequence shown here is derived from an EMBL/GenBank/DDBJ whole genome shotgun (WGS) entry which is preliminary data.</text>
</comment>
<dbReference type="EMBL" id="ABCS01000022">
    <property type="protein sequence ID" value="EDM79157.1"/>
    <property type="molecule type" value="Genomic_DNA"/>
</dbReference>
<name>A6G4N7_9BACT</name>
<dbReference type="Proteomes" id="UP000005801">
    <property type="component" value="Unassembled WGS sequence"/>
</dbReference>
<gene>
    <name evidence="1" type="ORF">PPSIR1_27363</name>
</gene>
<dbReference type="AlphaFoldDB" id="A6G4N7"/>
<dbReference type="Gene3D" id="3.80.10.10">
    <property type="entry name" value="Ribonuclease Inhibitor"/>
    <property type="match status" value="1"/>
</dbReference>
<evidence type="ECO:0000313" key="2">
    <source>
        <dbReference type="Proteomes" id="UP000005801"/>
    </source>
</evidence>
<organism evidence="1 2">
    <name type="scientific">Plesiocystis pacifica SIR-1</name>
    <dbReference type="NCBI Taxonomy" id="391625"/>
    <lineage>
        <taxon>Bacteria</taxon>
        <taxon>Pseudomonadati</taxon>
        <taxon>Myxococcota</taxon>
        <taxon>Polyangia</taxon>
        <taxon>Nannocystales</taxon>
        <taxon>Nannocystaceae</taxon>
        <taxon>Plesiocystis</taxon>
    </lineage>
</organism>
<evidence type="ECO:0000313" key="1">
    <source>
        <dbReference type="EMBL" id="EDM79157.1"/>
    </source>
</evidence>
<dbReference type="RefSeq" id="WP_006971686.1">
    <property type="nucleotide sequence ID" value="NZ_ABCS01000022.1"/>
</dbReference>
<evidence type="ECO:0008006" key="3">
    <source>
        <dbReference type="Google" id="ProtNLM"/>
    </source>
</evidence>
<proteinExistence type="predicted"/>
<keyword evidence="2" id="KW-1185">Reference proteome</keyword>
<dbReference type="InterPro" id="IPR032675">
    <property type="entry name" value="LRR_dom_sf"/>
</dbReference>
<dbReference type="STRING" id="391625.PPSIR1_27363"/>
<protein>
    <recommendedName>
        <fullName evidence="3">Leucine-rich repeat domain-containing protein</fullName>
    </recommendedName>
</protein>
<sequence>MFEPPTIADAPSQRGQVEVLADQLMAAGDRRGELLALELAAALSPDAAESRRLTREAQRWRSLHPSLAWPPALADHSVTLRGGLPISVDQRAFATEVEPGLLGHVRMVEARIEFDAIAGFIEGVATHAAGLEVLDLHQLETGGRPLDLDPLARLSGLSELRVRNGLSRGGEALAQLERLERFELAVHDAGTDGVLAHVAGLPLRELSLISRGAVELEALAALGPSLERLELLGGMPEFGGVSWAKLRELSLMRDEPGTGLLPLPVTLESLDLFYLDEDELDALHASSVAALTLWDAEHLDGGALRVPPGLRELVLHTELPGLTLGGAPQLRRLEIRDFITGSVAVPSSVEDLSLHADVALELDLGLRLKALGCDSAGVEKFANARLEEVETLTLDLSPVAVYENICAGLAPRCTSLRRVVVRVDESLPKLDSELDGLLAELATLTSLRECRFVGRVPLSWLARLDERLPGVACLAGPGSMRNAGSWPRYQSSRPG</sequence>
<accession>A6G4N7</accession>